<feature type="domain" description="Large ribosomal subunit protein bL25 beta" evidence="7">
    <location>
        <begin position="102"/>
        <end position="183"/>
    </location>
</feature>
<sequence length="201" mass="21602">MSVTVECRKRPEGSKPNALRRQGLIPAALYGHKGAESVSLTINEKDAYFLLRRASVNNTLVDLQIPDLPWNGKVLIREVQAHPWKKTLYHLSFFSVAAHASIEVTVPLNPVGDAPGVKQGGVLEQILTELTVKCAPDRIPASIEIDISKLNIGDNLQVSDLALPEGVVATDDPNATVLSILAPAVMAEEVPVAAEEATKES</sequence>
<dbReference type="GO" id="GO:0006412">
    <property type="term" value="P:translation"/>
    <property type="evidence" value="ECO:0007669"/>
    <property type="project" value="UniProtKB-UniRule"/>
</dbReference>
<dbReference type="PANTHER" id="PTHR33284:SF1">
    <property type="entry name" value="RIBOSOMAL PROTEIN L25_GLN-TRNA SYNTHETASE, ANTI-CODON-BINDING DOMAIN-CONTAINING PROTEIN"/>
    <property type="match status" value="1"/>
</dbReference>
<dbReference type="Gene3D" id="2.170.120.20">
    <property type="entry name" value="Ribosomal protein L25, beta domain"/>
    <property type="match status" value="1"/>
</dbReference>
<dbReference type="InterPro" id="IPR001021">
    <property type="entry name" value="Ribosomal_bL25_long"/>
</dbReference>
<keyword evidence="4 5" id="KW-0687">Ribonucleoprotein</keyword>
<evidence type="ECO:0000256" key="3">
    <source>
        <dbReference type="ARBA" id="ARBA00022980"/>
    </source>
</evidence>
<evidence type="ECO:0000256" key="4">
    <source>
        <dbReference type="ARBA" id="ARBA00023274"/>
    </source>
</evidence>
<comment type="similarity">
    <text evidence="5">Belongs to the bacterial ribosomal protein bL25 family. CTC subfamily.</text>
</comment>
<keyword evidence="2 5" id="KW-0694">RNA-binding</keyword>
<evidence type="ECO:0000256" key="2">
    <source>
        <dbReference type="ARBA" id="ARBA00022884"/>
    </source>
</evidence>
<dbReference type="EMBL" id="MRCB01000013">
    <property type="protein sequence ID" value="OKH22529.1"/>
    <property type="molecule type" value="Genomic_DNA"/>
</dbReference>
<protein>
    <recommendedName>
        <fullName evidence="5">Large ribosomal subunit protein bL25</fullName>
    </recommendedName>
    <alternativeName>
        <fullName evidence="5">General stress protein CTC</fullName>
    </alternativeName>
</protein>
<organism evidence="8 9">
    <name type="scientific">Hydrococcus rivularis NIES-593</name>
    <dbReference type="NCBI Taxonomy" id="1921803"/>
    <lineage>
        <taxon>Bacteria</taxon>
        <taxon>Bacillati</taxon>
        <taxon>Cyanobacteriota</taxon>
        <taxon>Cyanophyceae</taxon>
        <taxon>Pleurocapsales</taxon>
        <taxon>Hydrococcaceae</taxon>
        <taxon>Hydrococcus</taxon>
    </lineage>
</organism>
<dbReference type="NCBIfam" id="TIGR00731">
    <property type="entry name" value="bL25_bact_ctc"/>
    <property type="match status" value="1"/>
</dbReference>
<keyword evidence="1 5" id="KW-0699">rRNA-binding</keyword>
<dbReference type="Pfam" id="PF01386">
    <property type="entry name" value="Ribosomal_L25p"/>
    <property type="match status" value="1"/>
</dbReference>
<dbReference type="InterPro" id="IPR029751">
    <property type="entry name" value="Ribosomal_L25_dom"/>
</dbReference>
<dbReference type="NCBIfam" id="NF004139">
    <property type="entry name" value="PRK05618.4-2"/>
    <property type="match status" value="1"/>
</dbReference>
<dbReference type="AlphaFoldDB" id="A0A1U7HG33"/>
<keyword evidence="3 5" id="KW-0689">Ribosomal protein</keyword>
<dbReference type="PANTHER" id="PTHR33284">
    <property type="entry name" value="RIBOSOMAL PROTEIN L25/GLN-TRNA SYNTHETASE, ANTI-CODON-BINDING DOMAIN-CONTAINING PROTEIN"/>
    <property type="match status" value="1"/>
</dbReference>
<dbReference type="Gene3D" id="2.40.240.10">
    <property type="entry name" value="Ribosomal Protein L25, Chain P"/>
    <property type="match status" value="1"/>
</dbReference>
<evidence type="ECO:0000313" key="9">
    <source>
        <dbReference type="Proteomes" id="UP000186868"/>
    </source>
</evidence>
<dbReference type="InterPro" id="IPR011035">
    <property type="entry name" value="Ribosomal_bL25/Gln-tRNA_synth"/>
</dbReference>
<dbReference type="STRING" id="1921803.NIES593_12075"/>
<comment type="subunit">
    <text evidence="5">Part of the 50S ribosomal subunit; part of the 5S rRNA/L5/L18/L25 subcomplex. Contacts the 5S rRNA. Binds to the 5S rRNA independently of L5 and L18.</text>
</comment>
<dbReference type="HAMAP" id="MF_01334">
    <property type="entry name" value="Ribosomal_bL25_CTC"/>
    <property type="match status" value="1"/>
</dbReference>
<dbReference type="InterPro" id="IPR037121">
    <property type="entry name" value="Ribosomal_bL25_C"/>
</dbReference>
<evidence type="ECO:0000313" key="8">
    <source>
        <dbReference type="EMBL" id="OKH22529.1"/>
    </source>
</evidence>
<gene>
    <name evidence="5" type="primary">rplY</name>
    <name evidence="5" type="synonym">ctc</name>
    <name evidence="8" type="ORF">NIES593_12075</name>
</gene>
<dbReference type="RefSeq" id="WP_073599825.1">
    <property type="nucleotide sequence ID" value="NZ_MRCB01000013.1"/>
</dbReference>
<comment type="caution">
    <text evidence="8">The sequence shown here is derived from an EMBL/GenBank/DDBJ whole genome shotgun (WGS) entry which is preliminary data.</text>
</comment>
<dbReference type="GO" id="GO:0003735">
    <property type="term" value="F:structural constituent of ribosome"/>
    <property type="evidence" value="ECO:0007669"/>
    <property type="project" value="InterPro"/>
</dbReference>
<dbReference type="InterPro" id="IPR020930">
    <property type="entry name" value="Ribosomal_uL5_bac-type"/>
</dbReference>
<dbReference type="GO" id="GO:0022625">
    <property type="term" value="C:cytosolic large ribosomal subunit"/>
    <property type="evidence" value="ECO:0007669"/>
    <property type="project" value="TreeGrafter"/>
</dbReference>
<dbReference type="InterPro" id="IPR020057">
    <property type="entry name" value="Ribosomal_bL25_b-dom"/>
</dbReference>
<evidence type="ECO:0000256" key="5">
    <source>
        <dbReference type="HAMAP-Rule" id="MF_01334"/>
    </source>
</evidence>
<dbReference type="GO" id="GO:0008097">
    <property type="term" value="F:5S rRNA binding"/>
    <property type="evidence" value="ECO:0007669"/>
    <property type="project" value="InterPro"/>
</dbReference>
<dbReference type="OrthoDB" id="9786489at2"/>
<keyword evidence="9" id="KW-1185">Reference proteome</keyword>
<dbReference type="Pfam" id="PF14693">
    <property type="entry name" value="Ribosomal_TL5_C"/>
    <property type="match status" value="1"/>
</dbReference>
<dbReference type="InterPro" id="IPR020056">
    <property type="entry name" value="Rbsml_bL25/Gln-tRNA_synth_N"/>
</dbReference>
<dbReference type="CDD" id="cd00495">
    <property type="entry name" value="Ribosomal_L25_TL5_CTC"/>
    <property type="match status" value="1"/>
</dbReference>
<reference evidence="8 9" key="1">
    <citation type="submission" date="2016-11" db="EMBL/GenBank/DDBJ databases">
        <title>Draft Genome Sequences of Nine Cyanobacterial Strains from Diverse Habitats.</title>
        <authorList>
            <person name="Zhu T."/>
            <person name="Hou S."/>
            <person name="Lu X."/>
            <person name="Hess W.R."/>
        </authorList>
    </citation>
    <scope>NUCLEOTIDE SEQUENCE [LARGE SCALE GENOMIC DNA]</scope>
    <source>
        <strain evidence="8 9">NIES-593</strain>
    </source>
</reference>
<evidence type="ECO:0000259" key="6">
    <source>
        <dbReference type="Pfam" id="PF01386"/>
    </source>
</evidence>
<evidence type="ECO:0000259" key="7">
    <source>
        <dbReference type="Pfam" id="PF14693"/>
    </source>
</evidence>
<proteinExistence type="inferred from homology"/>
<accession>A0A1U7HG33</accession>
<feature type="domain" description="Large ribosomal subunit protein bL25 L25" evidence="6">
    <location>
        <begin position="6"/>
        <end position="93"/>
    </location>
</feature>
<name>A0A1U7HG33_9CYAN</name>
<comment type="function">
    <text evidence="5">This is one of the proteins that binds to the 5S RNA in the ribosome where it forms part of the central protuberance.</text>
</comment>
<dbReference type="NCBIfam" id="NF004612">
    <property type="entry name" value="PRK05943.1"/>
    <property type="match status" value="1"/>
</dbReference>
<dbReference type="SUPFAM" id="SSF50715">
    <property type="entry name" value="Ribosomal protein L25-like"/>
    <property type="match status" value="1"/>
</dbReference>
<dbReference type="Proteomes" id="UP000186868">
    <property type="component" value="Unassembled WGS sequence"/>
</dbReference>
<evidence type="ECO:0000256" key="1">
    <source>
        <dbReference type="ARBA" id="ARBA00022730"/>
    </source>
</evidence>